<dbReference type="PIRSF" id="PIRSF003203">
    <property type="entry name" value="AzlD"/>
    <property type="match status" value="1"/>
</dbReference>
<dbReference type="Pfam" id="PF05437">
    <property type="entry name" value="AzlD"/>
    <property type="match status" value="1"/>
</dbReference>
<evidence type="ECO:0000313" key="3">
    <source>
        <dbReference type="Proteomes" id="UP000434554"/>
    </source>
</evidence>
<keyword evidence="1" id="KW-0812">Transmembrane</keyword>
<gene>
    <name evidence="2" type="ORF">F8R14_09845</name>
</gene>
<evidence type="ECO:0008006" key="4">
    <source>
        <dbReference type="Google" id="ProtNLM"/>
    </source>
</evidence>
<dbReference type="Proteomes" id="UP000434554">
    <property type="component" value="Unassembled WGS sequence"/>
</dbReference>
<name>A0A833C9P7_9FIRM</name>
<comment type="caution">
    <text evidence="2">The sequence shown here is derived from an EMBL/GenBank/DDBJ whole genome shotgun (WGS) entry which is preliminary data.</text>
</comment>
<dbReference type="RefSeq" id="WP_127008587.1">
    <property type="nucleotide sequence ID" value="NZ_CAUBPY010000012.1"/>
</dbReference>
<keyword evidence="1" id="KW-1133">Transmembrane helix</keyword>
<feature type="transmembrane region" description="Helical" evidence="1">
    <location>
        <begin position="40"/>
        <end position="58"/>
    </location>
</feature>
<sequence length="108" mass="11873">MTAWEMTLTIGAVVLGTMATRFISFIVFAKSEKPPAIITYLGDMLPAAVMGLLVVYSLKDVSLTQSPNGIPEAIALIILGIIHYWRRNLLLSIAVGTIVYMFLVQQLF</sequence>
<keyword evidence="1" id="KW-0472">Membrane</keyword>
<proteinExistence type="predicted"/>
<evidence type="ECO:0000256" key="1">
    <source>
        <dbReference type="SAM" id="Phobius"/>
    </source>
</evidence>
<accession>A0A833C9P7</accession>
<organism evidence="2 3">
    <name type="scientific">Veillonella seminalis</name>
    <dbReference type="NCBI Taxonomy" id="1502943"/>
    <lineage>
        <taxon>Bacteria</taxon>
        <taxon>Bacillati</taxon>
        <taxon>Bacillota</taxon>
        <taxon>Negativicutes</taxon>
        <taxon>Veillonellales</taxon>
        <taxon>Veillonellaceae</taxon>
        <taxon>Veillonella</taxon>
    </lineage>
</organism>
<feature type="transmembrane region" description="Helical" evidence="1">
    <location>
        <begin position="89"/>
        <end position="107"/>
    </location>
</feature>
<protein>
    <recommendedName>
        <fullName evidence="4">Branched-chain amino acid transporter AzlD</fullName>
    </recommendedName>
</protein>
<dbReference type="GeneID" id="83055878"/>
<feature type="transmembrane region" description="Helical" evidence="1">
    <location>
        <begin position="6"/>
        <end position="28"/>
    </location>
</feature>
<dbReference type="AlphaFoldDB" id="A0A833C9P7"/>
<evidence type="ECO:0000313" key="2">
    <source>
        <dbReference type="EMBL" id="KAB1477052.1"/>
    </source>
</evidence>
<feature type="transmembrane region" description="Helical" evidence="1">
    <location>
        <begin position="64"/>
        <end position="82"/>
    </location>
</feature>
<dbReference type="InterPro" id="IPR008407">
    <property type="entry name" value="Brnchd-chn_aa_trnsp_AzlD"/>
</dbReference>
<reference evidence="2 3" key="1">
    <citation type="submission" date="2019-09" db="EMBL/GenBank/DDBJ databases">
        <title>Draft genome sequence of 3 type strains from the CCUG.</title>
        <authorList>
            <person name="Pineiro-Iglesias B."/>
            <person name="Tunovic T."/>
            <person name="Unosson C."/>
            <person name="Inganas E."/>
            <person name="Ohlen M."/>
            <person name="Cardew S."/>
            <person name="Jensie-Markopoulos S."/>
            <person name="Salva-Serra F."/>
            <person name="Jaen-Luchoro D."/>
            <person name="Karlsson R."/>
            <person name="Svensson-Stadler L."/>
            <person name="Chun J."/>
            <person name="Moore E."/>
        </authorList>
    </citation>
    <scope>NUCLEOTIDE SEQUENCE [LARGE SCALE GENOMIC DNA]</scope>
    <source>
        <strain evidence="2 3">CCUG 65427</strain>
    </source>
</reference>
<dbReference type="EMBL" id="WBKH01000011">
    <property type="protein sequence ID" value="KAB1477052.1"/>
    <property type="molecule type" value="Genomic_DNA"/>
</dbReference>